<gene>
    <name evidence="1" type="ORF">Pfra01_000227300</name>
</gene>
<name>A0A9W6TUT4_9STRA</name>
<keyword evidence="2" id="KW-1185">Reference proteome</keyword>
<protein>
    <submittedName>
        <fullName evidence="1">Unnamed protein product</fullName>
    </submittedName>
</protein>
<dbReference type="EMBL" id="BSXT01000182">
    <property type="protein sequence ID" value="GMF20057.1"/>
    <property type="molecule type" value="Genomic_DNA"/>
</dbReference>
<evidence type="ECO:0000313" key="2">
    <source>
        <dbReference type="Proteomes" id="UP001165121"/>
    </source>
</evidence>
<dbReference type="AlphaFoldDB" id="A0A9W6TUT4"/>
<comment type="caution">
    <text evidence="1">The sequence shown here is derived from an EMBL/GenBank/DDBJ whole genome shotgun (WGS) entry which is preliminary data.</text>
</comment>
<sequence length="180" mass="20273">MESGTAMDTHLDAFDEPIVGMQTLGEHVGEARQLVVLLNSLPPEYEMISSILENTKDVTLSDVNEKLLKEFKRWEKKRITVMDVLYIPGLARRLLSVGKLAQHGLNVEFQRSSCVIWRNASAVALGKKVGKAFVLDCDQESARFVEYAGANSKWELWDDHMEHPSENGMANIPKELRTVC</sequence>
<proteinExistence type="predicted"/>
<reference evidence="1" key="1">
    <citation type="submission" date="2023-04" db="EMBL/GenBank/DDBJ databases">
        <title>Phytophthora fragariaefolia NBRC 109709.</title>
        <authorList>
            <person name="Ichikawa N."/>
            <person name="Sato H."/>
            <person name="Tonouchi N."/>
        </authorList>
    </citation>
    <scope>NUCLEOTIDE SEQUENCE</scope>
    <source>
        <strain evidence="1">NBRC 109709</strain>
    </source>
</reference>
<dbReference type="OrthoDB" id="112217at2759"/>
<dbReference type="Proteomes" id="UP001165121">
    <property type="component" value="Unassembled WGS sequence"/>
</dbReference>
<evidence type="ECO:0000313" key="1">
    <source>
        <dbReference type="EMBL" id="GMF20057.1"/>
    </source>
</evidence>
<dbReference type="Pfam" id="PF14223">
    <property type="entry name" value="Retrotran_gag_2"/>
    <property type="match status" value="1"/>
</dbReference>
<accession>A0A9W6TUT4</accession>
<organism evidence="1 2">
    <name type="scientific">Phytophthora fragariaefolia</name>
    <dbReference type="NCBI Taxonomy" id="1490495"/>
    <lineage>
        <taxon>Eukaryota</taxon>
        <taxon>Sar</taxon>
        <taxon>Stramenopiles</taxon>
        <taxon>Oomycota</taxon>
        <taxon>Peronosporomycetes</taxon>
        <taxon>Peronosporales</taxon>
        <taxon>Peronosporaceae</taxon>
        <taxon>Phytophthora</taxon>
    </lineage>
</organism>